<feature type="compositionally biased region" description="Low complexity" evidence="1">
    <location>
        <begin position="442"/>
        <end position="465"/>
    </location>
</feature>
<reference evidence="2 3" key="1">
    <citation type="journal article" date="2012" name="New Phytol.">
        <title>Insight into trade-off between wood decay and parasitism from the genome of a fungal forest pathogen.</title>
        <authorList>
            <person name="Olson A."/>
            <person name="Aerts A."/>
            <person name="Asiegbu F."/>
            <person name="Belbahri L."/>
            <person name="Bouzid O."/>
            <person name="Broberg A."/>
            <person name="Canback B."/>
            <person name="Coutinho P.M."/>
            <person name="Cullen D."/>
            <person name="Dalman K."/>
            <person name="Deflorio G."/>
            <person name="van Diepen L.T."/>
            <person name="Dunand C."/>
            <person name="Duplessis S."/>
            <person name="Durling M."/>
            <person name="Gonthier P."/>
            <person name="Grimwood J."/>
            <person name="Fossdal C.G."/>
            <person name="Hansson D."/>
            <person name="Henrissat B."/>
            <person name="Hietala A."/>
            <person name="Himmelstrand K."/>
            <person name="Hoffmeister D."/>
            <person name="Hogberg N."/>
            <person name="James T.Y."/>
            <person name="Karlsson M."/>
            <person name="Kohler A."/>
            <person name="Kues U."/>
            <person name="Lee Y.H."/>
            <person name="Lin Y.C."/>
            <person name="Lind M."/>
            <person name="Lindquist E."/>
            <person name="Lombard V."/>
            <person name="Lucas S."/>
            <person name="Lunden K."/>
            <person name="Morin E."/>
            <person name="Murat C."/>
            <person name="Park J."/>
            <person name="Raffaello T."/>
            <person name="Rouze P."/>
            <person name="Salamov A."/>
            <person name="Schmutz J."/>
            <person name="Solheim H."/>
            <person name="Stahlberg J."/>
            <person name="Velez H."/>
            <person name="de Vries R.P."/>
            <person name="Wiebenga A."/>
            <person name="Woodward S."/>
            <person name="Yakovlev I."/>
            <person name="Garbelotto M."/>
            <person name="Martin F."/>
            <person name="Grigoriev I.V."/>
            <person name="Stenlid J."/>
        </authorList>
    </citation>
    <scope>NUCLEOTIDE SEQUENCE [LARGE SCALE GENOMIC DNA]</scope>
    <source>
        <strain evidence="2 3">TC 32-1</strain>
    </source>
</reference>
<accession>W4KQR7</accession>
<evidence type="ECO:0000313" key="3">
    <source>
        <dbReference type="Proteomes" id="UP000030671"/>
    </source>
</evidence>
<feature type="region of interest" description="Disordered" evidence="1">
    <location>
        <begin position="755"/>
        <end position="789"/>
    </location>
</feature>
<feature type="compositionally biased region" description="Basic and acidic residues" evidence="1">
    <location>
        <begin position="200"/>
        <end position="219"/>
    </location>
</feature>
<name>W4KQR7_HETIT</name>
<dbReference type="HOGENOM" id="CLU_325981_0_0_1"/>
<dbReference type="KEGG" id="hir:HETIRDRAFT_448188"/>
<dbReference type="RefSeq" id="XP_009541609.1">
    <property type="nucleotide sequence ID" value="XM_009543314.1"/>
</dbReference>
<feature type="region of interest" description="Disordered" evidence="1">
    <location>
        <begin position="506"/>
        <end position="550"/>
    </location>
</feature>
<dbReference type="InParanoid" id="W4KQR7"/>
<feature type="region of interest" description="Disordered" evidence="1">
    <location>
        <begin position="328"/>
        <end position="368"/>
    </location>
</feature>
<feature type="region of interest" description="Disordered" evidence="1">
    <location>
        <begin position="864"/>
        <end position="884"/>
    </location>
</feature>
<dbReference type="GeneID" id="20675827"/>
<feature type="compositionally biased region" description="Basic and acidic residues" evidence="1">
    <location>
        <begin position="775"/>
        <end position="787"/>
    </location>
</feature>
<protein>
    <submittedName>
        <fullName evidence="2">Uncharacterized protein</fullName>
    </submittedName>
</protein>
<feature type="compositionally biased region" description="Low complexity" evidence="1">
    <location>
        <begin position="584"/>
        <end position="620"/>
    </location>
</feature>
<sequence length="884" mass="92285">MKIRAPPRDLRIPYPTRRYLPSSMIAERTPSGSIHDPRLDLLGQRCTVVYSFSPRRCASADDADPARAPVYAPGAKEPLNAARAWTPEPKRPVARRPSPVAHLTKTRSLGLGLGLGLGRRSRSRAAHLPTRPPAPACLSSLYAMLSSTSLTAEHPLHDSSVQPANHQDLAISAASLPANQPTSLPVNQPASQPTARQSLAHHDSTRPDTTRHDATRRDMNINTVRYDTMRARADQIEDRTTRAFSRRPIDVSHSIQPPSPLLALPLLPTLLSPTHPAVVLATSRFPAPHPGTPSSPSTHHRPAALFSSLPAPGLRTVYPIPLPAVHTPAPSPSPGLPSPAPAPPSAPPPAPPSNPTAHGPPTLPISFSRRVSFPTAPLPIRAFAFADRICSSSSSDTVLHRNVASARFPAPSTTAIRLAFVFSRPSPSTLLIVAGAAAALAPAPTPTTRPSRSSPQPASSRASTTDAYPDSPPHDHPLPAPAPMLTLDPGRRFCSFRRLRRAITPDPTESACHSPVRDPAVSPSPFSSPSVDTAVCAENPPGPRPIPSPTHWLLENLSRVLSPPRASSTGIGSASAPSRLISSSAASSSSSSSSSSPPLSRPSTASPLTPLTPSPCITSLNAASDKNDGLAPNTSCTRRVLRRADALALMTPGSARTLPSCGIDADAGNDTDTDAGGDGFRGLSISTSISISISRPRACSPSLPASSCTCSPAIIPARSRDTDIGLDPALLARTARPSTAGVCVCELELELPPELSPALTTPSPSPSPCALDPVRTLRPDDEPRMDSSDTGFGFGLTRYFAGWARGEGGCHGDARVGWDVGGGVNNAVTIDAEVAVAMVADVDVDIDTIAAGFVPVELILDEEAPMGGAARASNGSNRKPGKAR</sequence>
<dbReference type="Proteomes" id="UP000030671">
    <property type="component" value="Unassembled WGS sequence"/>
</dbReference>
<evidence type="ECO:0000313" key="2">
    <source>
        <dbReference type="EMBL" id="ETW87745.1"/>
    </source>
</evidence>
<feature type="compositionally biased region" description="Pro residues" evidence="1">
    <location>
        <begin position="329"/>
        <end position="354"/>
    </location>
</feature>
<evidence type="ECO:0000256" key="1">
    <source>
        <dbReference type="SAM" id="MobiDB-lite"/>
    </source>
</evidence>
<feature type="region of interest" description="Disordered" evidence="1">
    <location>
        <begin position="178"/>
        <end position="219"/>
    </location>
</feature>
<dbReference type="EMBL" id="KI925454">
    <property type="protein sequence ID" value="ETW87745.1"/>
    <property type="molecule type" value="Genomic_DNA"/>
</dbReference>
<gene>
    <name evidence="2" type="ORF">HETIRDRAFT_448188</name>
</gene>
<feature type="region of interest" description="Disordered" evidence="1">
    <location>
        <begin position="283"/>
        <end position="305"/>
    </location>
</feature>
<feature type="compositionally biased region" description="Polar residues" evidence="1">
    <location>
        <begin position="178"/>
        <end position="197"/>
    </location>
</feature>
<dbReference type="AlphaFoldDB" id="W4KQR7"/>
<feature type="region of interest" description="Disordered" evidence="1">
    <location>
        <begin position="442"/>
        <end position="486"/>
    </location>
</feature>
<keyword evidence="3" id="KW-1185">Reference proteome</keyword>
<organism evidence="2 3">
    <name type="scientific">Heterobasidion irregulare (strain TC 32-1)</name>
    <dbReference type="NCBI Taxonomy" id="747525"/>
    <lineage>
        <taxon>Eukaryota</taxon>
        <taxon>Fungi</taxon>
        <taxon>Dikarya</taxon>
        <taxon>Basidiomycota</taxon>
        <taxon>Agaricomycotina</taxon>
        <taxon>Agaricomycetes</taxon>
        <taxon>Russulales</taxon>
        <taxon>Bondarzewiaceae</taxon>
        <taxon>Heterobasidion</taxon>
        <taxon>Heterobasidion annosum species complex</taxon>
    </lineage>
</organism>
<proteinExistence type="predicted"/>
<feature type="region of interest" description="Disordered" evidence="1">
    <location>
        <begin position="584"/>
        <end position="633"/>
    </location>
</feature>